<dbReference type="EMBL" id="KV749936">
    <property type="protein sequence ID" value="OCL07005.1"/>
    <property type="molecule type" value="Genomic_DNA"/>
</dbReference>
<accession>A0A8E2EYI2</accession>
<evidence type="ECO:0000256" key="1">
    <source>
        <dbReference type="SAM" id="MobiDB-lite"/>
    </source>
</evidence>
<dbReference type="Proteomes" id="UP000250140">
    <property type="component" value="Unassembled WGS sequence"/>
</dbReference>
<dbReference type="AlphaFoldDB" id="A0A8E2EYI2"/>
<feature type="region of interest" description="Disordered" evidence="1">
    <location>
        <begin position="201"/>
        <end position="221"/>
    </location>
</feature>
<name>A0A8E2EYI2_9PEZI</name>
<proteinExistence type="predicted"/>
<gene>
    <name evidence="2" type="ORF">AOQ84DRAFT_223281</name>
</gene>
<reference evidence="2 3" key="1">
    <citation type="journal article" date="2016" name="Nat. Commun.">
        <title>Ectomycorrhizal ecology is imprinted in the genome of the dominant symbiotic fungus Cenococcum geophilum.</title>
        <authorList>
            <consortium name="DOE Joint Genome Institute"/>
            <person name="Peter M."/>
            <person name="Kohler A."/>
            <person name="Ohm R.A."/>
            <person name="Kuo A."/>
            <person name="Krutzmann J."/>
            <person name="Morin E."/>
            <person name="Arend M."/>
            <person name="Barry K.W."/>
            <person name="Binder M."/>
            <person name="Choi C."/>
            <person name="Clum A."/>
            <person name="Copeland A."/>
            <person name="Grisel N."/>
            <person name="Haridas S."/>
            <person name="Kipfer T."/>
            <person name="LaButti K."/>
            <person name="Lindquist E."/>
            <person name="Lipzen A."/>
            <person name="Maire R."/>
            <person name="Meier B."/>
            <person name="Mihaltcheva S."/>
            <person name="Molinier V."/>
            <person name="Murat C."/>
            <person name="Poggeler S."/>
            <person name="Quandt C.A."/>
            <person name="Sperisen C."/>
            <person name="Tritt A."/>
            <person name="Tisserant E."/>
            <person name="Crous P.W."/>
            <person name="Henrissat B."/>
            <person name="Nehls U."/>
            <person name="Egli S."/>
            <person name="Spatafora J.W."/>
            <person name="Grigoriev I.V."/>
            <person name="Martin F.M."/>
        </authorList>
    </citation>
    <scope>NUCLEOTIDE SEQUENCE [LARGE SCALE GENOMIC DNA]</scope>
    <source>
        <strain evidence="2 3">CBS 207.34</strain>
    </source>
</reference>
<keyword evidence="3" id="KW-1185">Reference proteome</keyword>
<sequence length="221" mass="23789">MEAYPFRTLPARAYREFETDVGGRLPWIRGGATSWPGKAAKRWLRRIAGQFGYGGPPSALAIGILCVAENSLCSAAGRVIAFTGPAIPTPTFCGRPDNLERNISARELDGSPTHHTHQVGITAWSACSTSSADRPQLESDGGGNATRCGSATSHIIGPWAPFQNSDRPLRAEATDHRDHFFFEPKKGAYCLEKKLFAAVSRAESQTSISRPASRIPHSASP</sequence>
<organism evidence="2 3">
    <name type="scientific">Glonium stellatum</name>
    <dbReference type="NCBI Taxonomy" id="574774"/>
    <lineage>
        <taxon>Eukaryota</taxon>
        <taxon>Fungi</taxon>
        <taxon>Dikarya</taxon>
        <taxon>Ascomycota</taxon>
        <taxon>Pezizomycotina</taxon>
        <taxon>Dothideomycetes</taxon>
        <taxon>Pleosporomycetidae</taxon>
        <taxon>Gloniales</taxon>
        <taxon>Gloniaceae</taxon>
        <taxon>Glonium</taxon>
    </lineage>
</organism>
<protein>
    <submittedName>
        <fullName evidence="2">Uncharacterized protein</fullName>
    </submittedName>
</protein>
<evidence type="ECO:0000313" key="3">
    <source>
        <dbReference type="Proteomes" id="UP000250140"/>
    </source>
</evidence>
<evidence type="ECO:0000313" key="2">
    <source>
        <dbReference type="EMBL" id="OCL07005.1"/>
    </source>
</evidence>